<name>A0A1I7NGG2_9HYPH</name>
<proteinExistence type="predicted"/>
<dbReference type="Proteomes" id="UP000199423">
    <property type="component" value="Unassembled WGS sequence"/>
</dbReference>
<gene>
    <name evidence="1" type="ORF">SAMN04488557_2075</name>
</gene>
<dbReference type="EMBL" id="FPCH01000002">
    <property type="protein sequence ID" value="SFV33683.1"/>
    <property type="molecule type" value="Genomic_DNA"/>
</dbReference>
<reference evidence="2" key="1">
    <citation type="submission" date="2016-10" db="EMBL/GenBank/DDBJ databases">
        <authorList>
            <person name="Varghese N."/>
            <person name="Submissions S."/>
        </authorList>
    </citation>
    <scope>NUCLEOTIDE SEQUENCE [LARGE SCALE GENOMIC DNA]</scope>
    <source>
        <strain evidence="2">DSM 1565</strain>
    </source>
</reference>
<evidence type="ECO:0008006" key="3">
    <source>
        <dbReference type="Google" id="ProtNLM"/>
    </source>
</evidence>
<protein>
    <recommendedName>
        <fullName evidence="3">DUF2778 domain-containing protein</fullName>
    </recommendedName>
</protein>
<keyword evidence="2" id="KW-1185">Reference proteome</keyword>
<sequence length="413" mass="45398">MDHLCATGNQGMYISCRRAPEFRGERTRGFKRISRFHAYSKMPMDRMKAALLAALTCLVLMSNYSHAQQPANADAKAVAGAAAGQIADFFSEVGDQIYEDCIFELSQEQIEVQQALILAYIKAGAESSVARRLAVKQIQPPKVSAKCEQIRHLPKVIAPVVPDFQPPVIQKPTVAVVPPSKTVPPPVVVANKKTLPQWDCAPGVDYVTIQLNGYPRKLTGGEICNPFDDVVHEVPPNVQRFRLGYTIRTGRLFIISDDPGVRGQTITWAISGRDVCRNNPDPDCLATRAVGPLPPGEYSFGSDKGPRITWGPKTKRNVAGIYLTKLWNRDKFSPQQTAQILARGNIAIHERLKGEMSEACLGLEPKGWAYVASLIKEMRATGVSVYIDEPYPQVAENPPIVVASSFSLTSLFK</sequence>
<evidence type="ECO:0000313" key="1">
    <source>
        <dbReference type="EMBL" id="SFV33683.1"/>
    </source>
</evidence>
<evidence type="ECO:0000313" key="2">
    <source>
        <dbReference type="Proteomes" id="UP000199423"/>
    </source>
</evidence>
<dbReference type="AlphaFoldDB" id="A0A1I7NGG2"/>
<organism evidence="1 2">
    <name type="scientific">Hyphomicrobium facile</name>
    <dbReference type="NCBI Taxonomy" id="51670"/>
    <lineage>
        <taxon>Bacteria</taxon>
        <taxon>Pseudomonadati</taxon>
        <taxon>Pseudomonadota</taxon>
        <taxon>Alphaproteobacteria</taxon>
        <taxon>Hyphomicrobiales</taxon>
        <taxon>Hyphomicrobiaceae</taxon>
        <taxon>Hyphomicrobium</taxon>
    </lineage>
</organism>
<accession>A0A1I7NGG2</accession>